<accession>A0A8J4Y2A8</accession>
<evidence type="ECO:0000313" key="4">
    <source>
        <dbReference type="Proteomes" id="UP000770661"/>
    </source>
</evidence>
<evidence type="ECO:0000313" key="3">
    <source>
        <dbReference type="EMBL" id="KAG0719007.1"/>
    </source>
</evidence>
<dbReference type="GO" id="GO:0003723">
    <property type="term" value="F:RNA binding"/>
    <property type="evidence" value="ECO:0007669"/>
    <property type="project" value="TreeGrafter"/>
</dbReference>
<dbReference type="PANTHER" id="PTHR34253">
    <property type="entry name" value="PROTEIN LLP HOMOLOG"/>
    <property type="match status" value="1"/>
</dbReference>
<evidence type="ECO:0000256" key="2">
    <source>
        <dbReference type="SAM" id="MobiDB-lite"/>
    </source>
</evidence>
<dbReference type="AlphaFoldDB" id="A0A8J4Y2A8"/>
<comment type="caution">
    <text evidence="3">The sequence shown here is derived from an EMBL/GenBank/DDBJ whole genome shotgun (WGS) entry which is preliminary data.</text>
</comment>
<name>A0A8J4Y2A8_CHIOP</name>
<proteinExistence type="inferred from homology"/>
<protein>
    <submittedName>
        <fullName evidence="3">Protein LLP</fullName>
    </submittedName>
</protein>
<reference evidence="3" key="1">
    <citation type="submission" date="2020-07" db="EMBL/GenBank/DDBJ databases">
        <title>The High-quality genome of the commercially important snow crab, Chionoecetes opilio.</title>
        <authorList>
            <person name="Jeong J.-H."/>
            <person name="Ryu S."/>
        </authorList>
    </citation>
    <scope>NUCLEOTIDE SEQUENCE</scope>
    <source>
        <strain evidence="3">MADBK_172401_WGS</strain>
        <tissue evidence="3">Digestive gland</tissue>
    </source>
</reference>
<comment type="similarity">
    <text evidence="1">Belongs to the learning-associated protein family.</text>
</comment>
<dbReference type="InterPro" id="IPR018784">
    <property type="entry name" value="LLPH-like"/>
</dbReference>
<keyword evidence="4" id="KW-1185">Reference proteome</keyword>
<gene>
    <name evidence="3" type="primary">llph</name>
    <name evidence="3" type="ORF">GWK47_051358</name>
</gene>
<organism evidence="3 4">
    <name type="scientific">Chionoecetes opilio</name>
    <name type="common">Atlantic snow crab</name>
    <name type="synonym">Cancer opilio</name>
    <dbReference type="NCBI Taxonomy" id="41210"/>
    <lineage>
        <taxon>Eukaryota</taxon>
        <taxon>Metazoa</taxon>
        <taxon>Ecdysozoa</taxon>
        <taxon>Arthropoda</taxon>
        <taxon>Crustacea</taxon>
        <taxon>Multicrustacea</taxon>
        <taxon>Malacostraca</taxon>
        <taxon>Eumalacostraca</taxon>
        <taxon>Eucarida</taxon>
        <taxon>Decapoda</taxon>
        <taxon>Pleocyemata</taxon>
        <taxon>Brachyura</taxon>
        <taxon>Eubrachyura</taxon>
        <taxon>Majoidea</taxon>
        <taxon>Majidae</taxon>
        <taxon>Chionoecetes</taxon>
    </lineage>
</organism>
<dbReference type="GO" id="GO:0005730">
    <property type="term" value="C:nucleolus"/>
    <property type="evidence" value="ECO:0007669"/>
    <property type="project" value="TreeGrafter"/>
</dbReference>
<dbReference type="Proteomes" id="UP000770661">
    <property type="component" value="Unassembled WGS sequence"/>
</dbReference>
<evidence type="ECO:0000256" key="1">
    <source>
        <dbReference type="ARBA" id="ARBA00034118"/>
    </source>
</evidence>
<dbReference type="PANTHER" id="PTHR34253:SF1">
    <property type="entry name" value="PROTEIN LLP HOMOLOG"/>
    <property type="match status" value="1"/>
</dbReference>
<dbReference type="OrthoDB" id="6257894at2759"/>
<dbReference type="EMBL" id="JACEEZ010015171">
    <property type="protein sequence ID" value="KAG0719007.1"/>
    <property type="molecule type" value="Genomic_DNA"/>
</dbReference>
<feature type="region of interest" description="Disordered" evidence="2">
    <location>
        <begin position="53"/>
        <end position="78"/>
    </location>
</feature>
<sequence length="127" mass="14190">MAKSLRSKWVRKCKRVKRVRYGKKELASLVAMVEKASKTGVVVKDAAQVVREKPQKIKPAEPAGEDNMEMTSSSGASEPAATLKTLIKNTGTAPRWLHPRRLKKTKAMQKINKFIKAGKKNNKKYLG</sequence>
<dbReference type="GO" id="GO:0001099">
    <property type="term" value="F:basal RNA polymerase II transcription machinery binding"/>
    <property type="evidence" value="ECO:0007669"/>
    <property type="project" value="TreeGrafter"/>
</dbReference>
<dbReference type="GO" id="GO:0097484">
    <property type="term" value="P:dendrite extension"/>
    <property type="evidence" value="ECO:0007669"/>
    <property type="project" value="TreeGrafter"/>
</dbReference>
<dbReference type="Pfam" id="PF10169">
    <property type="entry name" value="LLPH"/>
    <property type="match status" value="1"/>
</dbReference>